<reference evidence="1 2" key="1">
    <citation type="journal article" date="2019" name="Int. J. Syst. Evol. Microbiol.">
        <title>Undibacterium piscinae sp. nov., isolated from Korean shiner intestine.</title>
        <authorList>
            <person name="Lee S.Y."/>
            <person name="Kang W."/>
            <person name="Kim P.S."/>
            <person name="Kim H.S."/>
            <person name="Sung H."/>
            <person name="Shin N.R."/>
            <person name="Whon T.W."/>
            <person name="Yun J.H."/>
            <person name="Lee J.Y."/>
            <person name="Lee J.Y."/>
            <person name="Jung M.J."/>
            <person name="Jeong Y.S."/>
            <person name="Tak E.J."/>
            <person name="Han J.E."/>
            <person name="Hyun D.W."/>
            <person name="Kang M.S."/>
            <person name="Lee K.E."/>
            <person name="Lee B.H."/>
            <person name="Bae J.W."/>
        </authorList>
    </citation>
    <scope>NUCLEOTIDE SEQUENCE [LARGE SCALE GENOMIC DNA]</scope>
    <source>
        <strain evidence="1 2">S11R28</strain>
    </source>
</reference>
<evidence type="ECO:0000313" key="1">
    <source>
        <dbReference type="EMBL" id="QJQ06974.1"/>
    </source>
</evidence>
<dbReference type="Proteomes" id="UP000274350">
    <property type="component" value="Chromosome"/>
</dbReference>
<accession>A0A6M4A719</accession>
<dbReference type="OrthoDB" id="8521216at2"/>
<protein>
    <submittedName>
        <fullName evidence="1">DUF721 domain-containing protein</fullName>
    </submittedName>
</protein>
<gene>
    <name evidence="1" type="ORF">EJG51_015315</name>
</gene>
<dbReference type="AlphaFoldDB" id="A0A6M4A719"/>
<sequence length="167" mass="18513">MHSSSPPPYRINIKRSRKLPEASGITSYLQSNDKISSLLPAIKRNASLQKECCAILPGIFDSCEVLQLADEQLSLATPNAALASKLKQQLPKLQSQLQLRGWQINAIRIKVQVRKTIEKPSPVKQLVLSDKAVEAFDMLGHTLEDNPQNAGLIAALGRLVQRHHHQD</sequence>
<keyword evidence="2" id="KW-1185">Reference proteome</keyword>
<dbReference type="KEGG" id="upi:EJG51_015315"/>
<proteinExistence type="predicted"/>
<dbReference type="EMBL" id="CP051152">
    <property type="protein sequence ID" value="QJQ06974.1"/>
    <property type="molecule type" value="Genomic_DNA"/>
</dbReference>
<name>A0A6M4A719_9BURK</name>
<evidence type="ECO:0000313" key="2">
    <source>
        <dbReference type="Proteomes" id="UP000274350"/>
    </source>
</evidence>
<organism evidence="1 2">
    <name type="scientific">Undibacterium piscinae</name>
    <dbReference type="NCBI Taxonomy" id="2495591"/>
    <lineage>
        <taxon>Bacteria</taxon>
        <taxon>Pseudomonadati</taxon>
        <taxon>Pseudomonadota</taxon>
        <taxon>Betaproteobacteria</taxon>
        <taxon>Burkholderiales</taxon>
        <taxon>Oxalobacteraceae</taxon>
        <taxon>Undibacterium</taxon>
    </lineage>
</organism>